<feature type="domain" description="Putative restriction endonuclease" evidence="1">
    <location>
        <begin position="27"/>
        <end position="175"/>
    </location>
</feature>
<evidence type="ECO:0000313" key="2">
    <source>
        <dbReference type="EMBL" id="AGY56383.1"/>
    </source>
</evidence>
<dbReference type="STRING" id="1183438.GKIL_0136"/>
<protein>
    <recommendedName>
        <fullName evidence="1">Putative restriction endonuclease domain-containing protein</fullName>
    </recommendedName>
</protein>
<dbReference type="InterPro" id="IPR008538">
    <property type="entry name" value="Uma2"/>
</dbReference>
<keyword evidence="3" id="KW-1185">Reference proteome</keyword>
<name>U5QC41_GLOK1</name>
<reference evidence="2 3" key="1">
    <citation type="journal article" date="2013" name="PLoS ONE">
        <title>Cultivation and Complete Genome Sequencing of Gloeobacter kilaueensis sp. nov., from a Lava Cave in Kilauea Caldera, Hawai'i.</title>
        <authorList>
            <person name="Saw J.H."/>
            <person name="Schatz M."/>
            <person name="Brown M.V."/>
            <person name="Kunkel D.D."/>
            <person name="Foster J.S."/>
            <person name="Shick H."/>
            <person name="Christensen S."/>
            <person name="Hou S."/>
            <person name="Wan X."/>
            <person name="Donachie S.P."/>
        </authorList>
    </citation>
    <scope>NUCLEOTIDE SEQUENCE [LARGE SCALE GENOMIC DNA]</scope>
    <source>
        <strain evidence="3">JS</strain>
    </source>
</reference>
<dbReference type="Proteomes" id="UP000017396">
    <property type="component" value="Chromosome"/>
</dbReference>
<dbReference type="Gene3D" id="3.90.1570.10">
    <property type="entry name" value="tt1808, chain A"/>
    <property type="match status" value="1"/>
</dbReference>
<dbReference type="KEGG" id="glj:GKIL_0136"/>
<evidence type="ECO:0000259" key="1">
    <source>
        <dbReference type="Pfam" id="PF05685"/>
    </source>
</evidence>
<dbReference type="PANTHER" id="PTHR35400">
    <property type="entry name" value="SLR1083 PROTEIN"/>
    <property type="match status" value="1"/>
</dbReference>
<dbReference type="OrthoDB" id="428427at2"/>
<dbReference type="InterPro" id="IPR012296">
    <property type="entry name" value="Nuclease_put_TT1808"/>
</dbReference>
<dbReference type="Pfam" id="PF05685">
    <property type="entry name" value="Uma2"/>
    <property type="match status" value="1"/>
</dbReference>
<proteinExistence type="predicted"/>
<dbReference type="PANTHER" id="PTHR35400:SF1">
    <property type="entry name" value="SLR1083 PROTEIN"/>
    <property type="match status" value="1"/>
</dbReference>
<gene>
    <name evidence="2" type="ORF">GKIL_0136</name>
</gene>
<dbReference type="CDD" id="cd06260">
    <property type="entry name" value="DUF820-like"/>
    <property type="match status" value="1"/>
</dbReference>
<dbReference type="RefSeq" id="WP_023171382.1">
    <property type="nucleotide sequence ID" value="NC_022600.1"/>
</dbReference>
<dbReference type="AlphaFoldDB" id="U5QC41"/>
<dbReference type="InterPro" id="IPR011335">
    <property type="entry name" value="Restrct_endonuc-II-like"/>
</dbReference>
<dbReference type="eggNOG" id="COG4636">
    <property type="taxonomic scope" value="Bacteria"/>
</dbReference>
<dbReference type="SUPFAM" id="SSF52980">
    <property type="entry name" value="Restriction endonuclease-like"/>
    <property type="match status" value="1"/>
</dbReference>
<sequence>MTPSISAPPWERVDWQSFAKLGETAAFERSKLYYRRGWMRAEMSPVGRAHAEDNGLIDHIVTAWFFSRGVRFRTLVNATFQKTGQLEAQPDLAYYVGETVNLPARSNRPIDLETVLPPALVIEVAATTLEDDLTSKRDLYAEIGVGEYWVVDTQAVQVFVFGPVEGNSGLQPIASSRILTGLDSALLGEALRQGQAAGDAAAMQYIVEHSR</sequence>
<accession>U5QC41</accession>
<organism evidence="2 3">
    <name type="scientific">Gloeobacter kilaueensis (strain ATCC BAA-2537 / CCAP 1431/1 / ULC 316 / JS1)</name>
    <dbReference type="NCBI Taxonomy" id="1183438"/>
    <lineage>
        <taxon>Bacteria</taxon>
        <taxon>Bacillati</taxon>
        <taxon>Cyanobacteriota</taxon>
        <taxon>Cyanophyceae</taxon>
        <taxon>Gloeobacterales</taxon>
        <taxon>Gloeobacteraceae</taxon>
        <taxon>Gloeobacter</taxon>
    </lineage>
</organism>
<evidence type="ECO:0000313" key="3">
    <source>
        <dbReference type="Proteomes" id="UP000017396"/>
    </source>
</evidence>
<dbReference type="EMBL" id="CP003587">
    <property type="protein sequence ID" value="AGY56383.1"/>
    <property type="molecule type" value="Genomic_DNA"/>
</dbReference>
<dbReference type="HOGENOM" id="CLU_112364_0_0_3"/>